<keyword evidence="3" id="KW-1185">Reference proteome</keyword>
<feature type="compositionally biased region" description="Basic residues" evidence="1">
    <location>
        <begin position="8"/>
        <end position="19"/>
    </location>
</feature>
<organism evidence="2 3">
    <name type="scientific">Funneliformis caledonium</name>
    <dbReference type="NCBI Taxonomy" id="1117310"/>
    <lineage>
        <taxon>Eukaryota</taxon>
        <taxon>Fungi</taxon>
        <taxon>Fungi incertae sedis</taxon>
        <taxon>Mucoromycota</taxon>
        <taxon>Glomeromycotina</taxon>
        <taxon>Glomeromycetes</taxon>
        <taxon>Glomerales</taxon>
        <taxon>Glomeraceae</taxon>
        <taxon>Funneliformis</taxon>
    </lineage>
</organism>
<gene>
    <name evidence="2" type="ORF">FCALED_LOCUS12714</name>
</gene>
<dbReference type="Proteomes" id="UP000789570">
    <property type="component" value="Unassembled WGS sequence"/>
</dbReference>
<sequence>MRYTAMRSLRRRSRNRYSHYSHNPSSQTFNRQQHSPRSSGE</sequence>
<evidence type="ECO:0000313" key="2">
    <source>
        <dbReference type="EMBL" id="CAG8685243.1"/>
    </source>
</evidence>
<name>A0A9N9EP62_9GLOM</name>
<dbReference type="EMBL" id="CAJVPQ010006480">
    <property type="protein sequence ID" value="CAG8685243.1"/>
    <property type="molecule type" value="Genomic_DNA"/>
</dbReference>
<accession>A0A9N9EP62</accession>
<comment type="caution">
    <text evidence="2">The sequence shown here is derived from an EMBL/GenBank/DDBJ whole genome shotgun (WGS) entry which is preliminary data.</text>
</comment>
<feature type="non-terminal residue" evidence="2">
    <location>
        <position position="41"/>
    </location>
</feature>
<evidence type="ECO:0000313" key="3">
    <source>
        <dbReference type="Proteomes" id="UP000789570"/>
    </source>
</evidence>
<feature type="compositionally biased region" description="Polar residues" evidence="1">
    <location>
        <begin position="24"/>
        <end position="41"/>
    </location>
</feature>
<proteinExistence type="predicted"/>
<feature type="region of interest" description="Disordered" evidence="1">
    <location>
        <begin position="1"/>
        <end position="41"/>
    </location>
</feature>
<evidence type="ECO:0000256" key="1">
    <source>
        <dbReference type="SAM" id="MobiDB-lite"/>
    </source>
</evidence>
<dbReference type="AlphaFoldDB" id="A0A9N9EP62"/>
<protein>
    <submittedName>
        <fullName evidence="2">15478_t:CDS:1</fullName>
    </submittedName>
</protein>
<reference evidence="2" key="1">
    <citation type="submission" date="2021-06" db="EMBL/GenBank/DDBJ databases">
        <authorList>
            <person name="Kallberg Y."/>
            <person name="Tangrot J."/>
            <person name="Rosling A."/>
        </authorList>
    </citation>
    <scope>NUCLEOTIDE SEQUENCE</scope>
    <source>
        <strain evidence="2">UK204</strain>
    </source>
</reference>